<reference evidence="2" key="2">
    <citation type="submission" date="2023-08" db="EMBL/GenBank/DDBJ databases">
        <authorList>
            <person name="Zhao H."/>
            <person name="Wang X."/>
        </authorList>
    </citation>
    <scope>NUCLEOTIDE SEQUENCE</scope>
    <source>
        <strain evidence="2">NC-4</strain>
    </source>
</reference>
<keyword evidence="1" id="KW-0812">Transmembrane</keyword>
<gene>
    <name evidence="2" type="ORF">LB359_19465</name>
</gene>
<sequence length="55" mass="6539">LMFLKLMELLYGAIFLDKPLNPITKIIFILTLIYIFYVLVKELIIFLKSKYNKNA</sequence>
<accession>A0AAW4YCR1</accession>
<proteinExistence type="predicted"/>
<keyword evidence="1" id="KW-1133">Transmembrane helix</keyword>
<comment type="caution">
    <text evidence="2">The sequence shown here is derived from an EMBL/GenBank/DDBJ whole genome shotgun (WGS) entry which is preliminary data.</text>
</comment>
<evidence type="ECO:0000313" key="2">
    <source>
        <dbReference type="EMBL" id="MCE3364398.1"/>
    </source>
</evidence>
<name>A0AAW4YCR1_STAAU</name>
<feature type="transmembrane region" description="Helical" evidence="1">
    <location>
        <begin position="20"/>
        <end position="40"/>
    </location>
</feature>
<dbReference type="Proteomes" id="UP001200271">
    <property type="component" value="Unassembled WGS sequence"/>
</dbReference>
<feature type="non-terminal residue" evidence="2">
    <location>
        <position position="1"/>
    </location>
</feature>
<evidence type="ECO:0008006" key="4">
    <source>
        <dbReference type="Google" id="ProtNLM"/>
    </source>
</evidence>
<evidence type="ECO:0000256" key="1">
    <source>
        <dbReference type="SAM" id="Phobius"/>
    </source>
</evidence>
<reference evidence="2" key="1">
    <citation type="journal article" date="2021" name="Front Med (Lausanne)">
        <title>The Prevalence and Determinants of Fusidic Acid Resistance Among Methicillin-Resistant Staphylococcus aureus Clinical Isolates in China.</title>
        <authorList>
            <person name="Zhao H."/>
            <person name="Wang X."/>
            <person name="Wang B."/>
            <person name="Xu Y."/>
            <person name="Rao L."/>
            <person name="Wan B."/>
            <person name="Guo Y."/>
            <person name="Wu X."/>
            <person name="Yu J."/>
            <person name="Chen L."/>
            <person name="Li M."/>
            <person name="Yu F."/>
        </authorList>
    </citation>
    <scope>NUCLEOTIDE SEQUENCE</scope>
    <source>
        <strain evidence="2">NC-4</strain>
    </source>
</reference>
<dbReference type="EMBL" id="JAIUEN010000801">
    <property type="protein sequence ID" value="MCE3364398.1"/>
    <property type="molecule type" value="Genomic_DNA"/>
</dbReference>
<protein>
    <recommendedName>
        <fullName evidence="4">DUF5079 family protein</fullName>
    </recommendedName>
</protein>
<dbReference type="AlphaFoldDB" id="A0AAW4YCR1"/>
<organism evidence="2 3">
    <name type="scientific">Staphylococcus aureus</name>
    <dbReference type="NCBI Taxonomy" id="1280"/>
    <lineage>
        <taxon>Bacteria</taxon>
        <taxon>Bacillati</taxon>
        <taxon>Bacillota</taxon>
        <taxon>Bacilli</taxon>
        <taxon>Bacillales</taxon>
        <taxon>Staphylococcaceae</taxon>
        <taxon>Staphylococcus</taxon>
    </lineage>
</organism>
<evidence type="ECO:0000313" key="3">
    <source>
        <dbReference type="Proteomes" id="UP001200271"/>
    </source>
</evidence>
<keyword evidence="1" id="KW-0472">Membrane</keyword>